<name>A0A7Z0ES20_9ACTN</name>
<keyword evidence="2" id="KW-0472">Membrane</keyword>
<dbReference type="EMBL" id="JACCFS010000001">
    <property type="protein sequence ID" value="NYJ37223.1"/>
    <property type="molecule type" value="Genomic_DNA"/>
</dbReference>
<accession>A0A7Z0ES20</accession>
<keyword evidence="4" id="KW-1185">Reference proteome</keyword>
<feature type="transmembrane region" description="Helical" evidence="2">
    <location>
        <begin position="20"/>
        <end position="36"/>
    </location>
</feature>
<feature type="region of interest" description="Disordered" evidence="1">
    <location>
        <begin position="40"/>
        <end position="106"/>
    </location>
</feature>
<reference evidence="3 4" key="1">
    <citation type="submission" date="2020-07" db="EMBL/GenBank/DDBJ databases">
        <title>Sequencing the genomes of 1000 actinobacteria strains.</title>
        <authorList>
            <person name="Klenk H.-P."/>
        </authorList>
    </citation>
    <scope>NUCLEOTIDE SEQUENCE [LARGE SCALE GENOMIC DNA]</scope>
    <source>
        <strain evidence="3 4">DSM 44442</strain>
    </source>
</reference>
<dbReference type="AlphaFoldDB" id="A0A7Z0ES20"/>
<organism evidence="3 4">
    <name type="scientific">Nocardiopsis aegyptia</name>
    <dbReference type="NCBI Taxonomy" id="220378"/>
    <lineage>
        <taxon>Bacteria</taxon>
        <taxon>Bacillati</taxon>
        <taxon>Actinomycetota</taxon>
        <taxon>Actinomycetes</taxon>
        <taxon>Streptosporangiales</taxon>
        <taxon>Nocardiopsidaceae</taxon>
        <taxon>Nocardiopsis</taxon>
    </lineage>
</organism>
<feature type="compositionally biased region" description="Basic and acidic residues" evidence="1">
    <location>
        <begin position="40"/>
        <end position="53"/>
    </location>
</feature>
<evidence type="ECO:0000256" key="1">
    <source>
        <dbReference type="SAM" id="MobiDB-lite"/>
    </source>
</evidence>
<evidence type="ECO:0000313" key="3">
    <source>
        <dbReference type="EMBL" id="NYJ37223.1"/>
    </source>
</evidence>
<gene>
    <name evidence="3" type="ORF">HNR10_005104</name>
</gene>
<evidence type="ECO:0000313" key="4">
    <source>
        <dbReference type="Proteomes" id="UP000572051"/>
    </source>
</evidence>
<protein>
    <submittedName>
        <fullName evidence="3">Uncharacterized protein</fullName>
    </submittedName>
</protein>
<keyword evidence="2" id="KW-1133">Transmembrane helix</keyword>
<evidence type="ECO:0000256" key="2">
    <source>
        <dbReference type="SAM" id="Phobius"/>
    </source>
</evidence>
<dbReference type="RefSeq" id="WP_179827752.1">
    <property type="nucleotide sequence ID" value="NZ_JACCFS010000001.1"/>
</dbReference>
<dbReference type="Proteomes" id="UP000572051">
    <property type="component" value="Unassembled WGS sequence"/>
</dbReference>
<sequence>MRPPTGRHRRPQRTWAEHVWHIAAAALALALAYVFVPPRTDRPALDPAPERPRPPLPRRTRALADEPFDEPFDDPGALVRPYMPPPPRRPVDEEVAPGTGTGPGEFDELANLIRVYLDLHPGGAD</sequence>
<comment type="caution">
    <text evidence="3">The sequence shown here is derived from an EMBL/GenBank/DDBJ whole genome shotgun (WGS) entry which is preliminary data.</text>
</comment>
<keyword evidence="2" id="KW-0812">Transmembrane</keyword>
<proteinExistence type="predicted"/>